<feature type="transmembrane region" description="Helical" evidence="6">
    <location>
        <begin position="306"/>
        <end position="324"/>
    </location>
</feature>
<feature type="transmembrane region" description="Helical" evidence="6">
    <location>
        <begin position="281"/>
        <end position="300"/>
    </location>
</feature>
<evidence type="ECO:0000313" key="9">
    <source>
        <dbReference type="Proteomes" id="UP000319829"/>
    </source>
</evidence>
<dbReference type="Gene3D" id="1.10.3730.20">
    <property type="match status" value="1"/>
</dbReference>
<dbReference type="PANTHER" id="PTHR32322">
    <property type="entry name" value="INNER MEMBRANE TRANSPORTER"/>
    <property type="match status" value="1"/>
</dbReference>
<feature type="transmembrane region" description="Helical" evidence="6">
    <location>
        <begin position="248"/>
        <end position="269"/>
    </location>
</feature>
<reference evidence="8 9" key="1">
    <citation type="journal article" date="2019" name="Nat. Microbiol.">
        <title>Mediterranean grassland soil C-N compound turnover is dependent on rainfall and depth, and is mediated by genomically divergent microorganisms.</title>
        <authorList>
            <person name="Diamond S."/>
            <person name="Andeer P.F."/>
            <person name="Li Z."/>
            <person name="Crits-Christoph A."/>
            <person name="Burstein D."/>
            <person name="Anantharaman K."/>
            <person name="Lane K.R."/>
            <person name="Thomas B.C."/>
            <person name="Pan C."/>
            <person name="Northen T.R."/>
            <person name="Banfield J.F."/>
        </authorList>
    </citation>
    <scope>NUCLEOTIDE SEQUENCE [LARGE SCALE GENOMIC DNA]</scope>
    <source>
        <strain evidence="8">WS_4</strain>
    </source>
</reference>
<sequence>MILSFPPDHPGYRIGRVVVHSAVRFAKTSAREGSPIDQKKRVIVALVLNQILSSGTHLFAKATLTAIGPLATALLRFICASVTLLLFELLRPRRERVAWKDIPKLIWLGFLVVPANQGLYLFGLSQSTPSHAAFLYALTPLVVFLLARRFLDEGGARAKLIGIAAAFAGVALILVDRGLAREAQVLRGDMLILLAVFSWAAYTIGSKRLLERYDPMTVTTWVIVGGTALCLPAILIPGTIPPLRSIGLPAWGGLAYLTIGTSVVAYPLWLYALRRLEASKVAITTNAQPVLTSVLSWFLFQEKFGPAFFAGAALILIGVSWVEIQKGTGAAMRARAVGQTR</sequence>
<keyword evidence="4 6" id="KW-1133">Transmembrane helix</keyword>
<evidence type="ECO:0000256" key="5">
    <source>
        <dbReference type="ARBA" id="ARBA00023136"/>
    </source>
</evidence>
<evidence type="ECO:0000256" key="3">
    <source>
        <dbReference type="ARBA" id="ARBA00022692"/>
    </source>
</evidence>
<evidence type="ECO:0000256" key="4">
    <source>
        <dbReference type="ARBA" id="ARBA00022989"/>
    </source>
</evidence>
<proteinExistence type="inferred from homology"/>
<keyword evidence="3 6" id="KW-0812">Transmembrane</keyword>
<feature type="transmembrane region" description="Helical" evidence="6">
    <location>
        <begin position="160"/>
        <end position="179"/>
    </location>
</feature>
<dbReference type="PANTHER" id="PTHR32322:SF2">
    <property type="entry name" value="EAMA DOMAIN-CONTAINING PROTEIN"/>
    <property type="match status" value="1"/>
</dbReference>
<dbReference type="EMBL" id="VBOU01000048">
    <property type="protein sequence ID" value="TMQ54914.1"/>
    <property type="molecule type" value="Genomic_DNA"/>
</dbReference>
<dbReference type="InterPro" id="IPR037185">
    <property type="entry name" value="EmrE-like"/>
</dbReference>
<gene>
    <name evidence="8" type="ORF">E6K74_04690</name>
</gene>
<feature type="transmembrane region" description="Helical" evidence="6">
    <location>
        <begin position="216"/>
        <end position="236"/>
    </location>
</feature>
<comment type="subcellular location">
    <subcellularLocation>
        <location evidence="1">Membrane</location>
        <topology evidence="1">Multi-pass membrane protein</topology>
    </subcellularLocation>
</comment>
<evidence type="ECO:0000313" key="8">
    <source>
        <dbReference type="EMBL" id="TMQ54914.1"/>
    </source>
</evidence>
<protein>
    <submittedName>
        <fullName evidence="8">DMT family transporter</fullName>
    </submittedName>
</protein>
<feature type="transmembrane region" description="Helical" evidence="6">
    <location>
        <begin position="102"/>
        <end position="123"/>
    </location>
</feature>
<feature type="transmembrane region" description="Helical" evidence="6">
    <location>
        <begin position="185"/>
        <end position="204"/>
    </location>
</feature>
<dbReference type="InterPro" id="IPR000620">
    <property type="entry name" value="EamA_dom"/>
</dbReference>
<feature type="domain" description="EamA" evidence="7">
    <location>
        <begin position="43"/>
        <end position="174"/>
    </location>
</feature>
<dbReference type="InterPro" id="IPR050638">
    <property type="entry name" value="AA-Vitamin_Transporters"/>
</dbReference>
<feature type="domain" description="EamA" evidence="7">
    <location>
        <begin position="187"/>
        <end position="321"/>
    </location>
</feature>
<accession>A0A538SUH1</accession>
<comment type="similarity">
    <text evidence="2">Belongs to the EamA transporter family.</text>
</comment>
<feature type="transmembrane region" description="Helical" evidence="6">
    <location>
        <begin position="129"/>
        <end position="148"/>
    </location>
</feature>
<organism evidence="8 9">
    <name type="scientific">Eiseniibacteriota bacterium</name>
    <dbReference type="NCBI Taxonomy" id="2212470"/>
    <lineage>
        <taxon>Bacteria</taxon>
        <taxon>Candidatus Eiseniibacteriota</taxon>
    </lineage>
</organism>
<dbReference type="Proteomes" id="UP000319829">
    <property type="component" value="Unassembled WGS sequence"/>
</dbReference>
<dbReference type="GO" id="GO:0016020">
    <property type="term" value="C:membrane"/>
    <property type="evidence" value="ECO:0007669"/>
    <property type="project" value="UniProtKB-SubCell"/>
</dbReference>
<comment type="caution">
    <text evidence="8">The sequence shown here is derived from an EMBL/GenBank/DDBJ whole genome shotgun (WGS) entry which is preliminary data.</text>
</comment>
<evidence type="ECO:0000259" key="7">
    <source>
        <dbReference type="Pfam" id="PF00892"/>
    </source>
</evidence>
<keyword evidence="5 6" id="KW-0472">Membrane</keyword>
<feature type="transmembrane region" description="Helical" evidence="6">
    <location>
        <begin position="66"/>
        <end position="90"/>
    </location>
</feature>
<name>A0A538SUH1_UNCEI</name>
<dbReference type="AlphaFoldDB" id="A0A538SUH1"/>
<evidence type="ECO:0000256" key="2">
    <source>
        <dbReference type="ARBA" id="ARBA00007362"/>
    </source>
</evidence>
<dbReference type="Pfam" id="PF00892">
    <property type="entry name" value="EamA"/>
    <property type="match status" value="2"/>
</dbReference>
<dbReference type="SUPFAM" id="SSF103481">
    <property type="entry name" value="Multidrug resistance efflux transporter EmrE"/>
    <property type="match status" value="2"/>
</dbReference>
<evidence type="ECO:0000256" key="6">
    <source>
        <dbReference type="SAM" id="Phobius"/>
    </source>
</evidence>
<evidence type="ECO:0000256" key="1">
    <source>
        <dbReference type="ARBA" id="ARBA00004141"/>
    </source>
</evidence>